<dbReference type="EMBL" id="JBCITM010000001">
    <property type="protein sequence ID" value="MEN1758884.1"/>
    <property type="molecule type" value="Genomic_DNA"/>
</dbReference>
<proteinExistence type="predicted"/>
<evidence type="ECO:0008006" key="3">
    <source>
        <dbReference type="Google" id="ProtNLM"/>
    </source>
</evidence>
<organism evidence="1 2">
    <name type="scientific">Anoxynatronum sibiricum</name>
    <dbReference type="NCBI Taxonomy" id="210623"/>
    <lineage>
        <taxon>Bacteria</taxon>
        <taxon>Bacillati</taxon>
        <taxon>Bacillota</taxon>
        <taxon>Clostridia</taxon>
        <taxon>Eubacteriales</taxon>
        <taxon>Clostridiaceae</taxon>
        <taxon>Anoxynatronum</taxon>
    </lineage>
</organism>
<gene>
    <name evidence="1" type="ORF">AAIG11_00225</name>
</gene>
<name>A0ABU9VRX1_9CLOT</name>
<protein>
    <recommendedName>
        <fullName evidence="3">ABM domain-containing protein</fullName>
    </recommendedName>
</protein>
<comment type="caution">
    <text evidence="1">The sequence shown here is derived from an EMBL/GenBank/DDBJ whole genome shotgun (WGS) entry which is preliminary data.</text>
</comment>
<accession>A0ABU9VRX1</accession>
<evidence type="ECO:0000313" key="1">
    <source>
        <dbReference type="EMBL" id="MEN1758884.1"/>
    </source>
</evidence>
<sequence length="106" mass="12098">MKEGCVEVVRFDLLQGTEKKKALEGFQILDVFYRSQEGYGGMSAAQADESAWILMLHWRSKEDEKLASGRMMASQDTIGFKQLVIPQTVEKKIYTGYFSDAVDHRK</sequence>
<dbReference type="RefSeq" id="WP_343184271.1">
    <property type="nucleotide sequence ID" value="NZ_JBCITM010000001.1"/>
</dbReference>
<keyword evidence="2" id="KW-1185">Reference proteome</keyword>
<evidence type="ECO:0000313" key="2">
    <source>
        <dbReference type="Proteomes" id="UP001407405"/>
    </source>
</evidence>
<reference evidence="1 2" key="1">
    <citation type="submission" date="2024-04" db="EMBL/GenBank/DDBJ databases">
        <title>Genome sequencing and metabolic network reconstruction of aminoacids and betaine degradation by Anoxynatronum sibiricum.</title>
        <authorList>
            <person name="Detkova E.N."/>
            <person name="Boltjanskaja Y.V."/>
            <person name="Mardanov A.V."/>
            <person name="Kevbrin V."/>
        </authorList>
    </citation>
    <scope>NUCLEOTIDE SEQUENCE [LARGE SCALE GENOMIC DNA]</scope>
    <source>
        <strain evidence="1 2">Z-7981</strain>
    </source>
</reference>
<dbReference type="Proteomes" id="UP001407405">
    <property type="component" value="Unassembled WGS sequence"/>
</dbReference>